<keyword evidence="6 12" id="KW-1133">Transmembrane helix</keyword>
<dbReference type="EMBL" id="CAJOBA010000160">
    <property type="protein sequence ID" value="CAF3509607.1"/>
    <property type="molecule type" value="Genomic_DNA"/>
</dbReference>
<protein>
    <recommendedName>
        <fullName evidence="18">Mitochondrial import receptor subunit TOM70</fullName>
    </recommendedName>
</protein>
<keyword evidence="7" id="KW-0496">Mitochondrion</keyword>
<keyword evidence="17" id="KW-1185">Reference proteome</keyword>
<comment type="caution">
    <text evidence="14">The sequence shown here is derived from an EMBL/GenBank/DDBJ whole genome shotgun (WGS) entry which is preliminary data.</text>
</comment>
<dbReference type="EMBL" id="CAJNOK010000160">
    <property type="protein sequence ID" value="CAF0733456.1"/>
    <property type="molecule type" value="Genomic_DNA"/>
</dbReference>
<evidence type="ECO:0000256" key="2">
    <source>
        <dbReference type="ARBA" id="ARBA00022692"/>
    </source>
</evidence>
<comment type="similarity">
    <text evidence="9">Belongs to the Tom70 family.</text>
</comment>
<evidence type="ECO:0000256" key="1">
    <source>
        <dbReference type="ARBA" id="ARBA00004572"/>
    </source>
</evidence>
<dbReference type="GO" id="GO:0008320">
    <property type="term" value="F:protein transmembrane transporter activity"/>
    <property type="evidence" value="ECO:0007669"/>
    <property type="project" value="TreeGrafter"/>
</dbReference>
<comment type="subcellular location">
    <subcellularLocation>
        <location evidence="1">Mitochondrion outer membrane</location>
        <topology evidence="1">Single-pass membrane protein</topology>
    </subcellularLocation>
</comment>
<evidence type="ECO:0000256" key="6">
    <source>
        <dbReference type="ARBA" id="ARBA00022989"/>
    </source>
</evidence>
<feature type="region of interest" description="Disordered" evidence="11">
    <location>
        <begin position="47"/>
        <end position="72"/>
    </location>
</feature>
<evidence type="ECO:0000256" key="5">
    <source>
        <dbReference type="ARBA" id="ARBA00022803"/>
    </source>
</evidence>
<dbReference type="AlphaFoldDB" id="A0A813PEN4"/>
<keyword evidence="5 10" id="KW-0802">TPR repeat</keyword>
<dbReference type="GO" id="GO:0030943">
    <property type="term" value="F:mitochondrion targeting sequence binding"/>
    <property type="evidence" value="ECO:0007669"/>
    <property type="project" value="TreeGrafter"/>
</dbReference>
<feature type="repeat" description="TPR" evidence="10">
    <location>
        <begin position="129"/>
        <end position="162"/>
    </location>
</feature>
<evidence type="ECO:0000313" key="15">
    <source>
        <dbReference type="EMBL" id="CAF3509607.1"/>
    </source>
</evidence>
<dbReference type="GO" id="GO:0030150">
    <property type="term" value="P:protein import into mitochondrial matrix"/>
    <property type="evidence" value="ECO:0007669"/>
    <property type="project" value="TreeGrafter"/>
</dbReference>
<sequence length="594" mass="67276">MASKLIRTVKESDTSDLGKKIVKYALFIGIPAVVCYLIYKQQQKSKQQGDGDKKRSTITSTTTTTTIRNDEGDTTLASSTKLKDIKLEEAIQLKNEGNTKYHDKKFAEAIEYYTKAIDTCPITYVENLSQFYQNRAAAYESLKDMERVIEDCSRAIELNPKYVKCILRRARAAEAAGNNELALEDYSTVCFLDSYQQVYIMSADKVLTELAKEYIRNLPPNTAELSKDFVRTALNEFEDDPVLSTSFINEMLRTHPDSYLTKAYKAHDDGNFLQIPDLCTREIESEDSQFKIHAHLLRGSFYILIGQYNEAVADFDIVVSNPSSTEEMRINAKLKRANARIHLHDLEGAMNEYNKCIHTHPNSCAPRVHRGMLKTLLEQYDDAHEDFIKAVEISPTNLRAQYQKLINDTKVGSKDNDKSRVERALSQFEEYFDTCKKDIYYSLALTSAYLDNDRTDKALQYLNKFIQEIPDSPTLLALKANCLMATDPSNADEAEKLYKQALDYDVSNETVLTMYAIFKCNRNQFDEAAELYEKAIHCSRGEEKLTQYAALLFAIRAQGRAIKRLNLSFPGNAGFPPGGPASRTGMPAWLGGMG</sequence>
<evidence type="ECO:0000256" key="8">
    <source>
        <dbReference type="ARBA" id="ARBA00023136"/>
    </source>
</evidence>
<evidence type="ECO:0000256" key="10">
    <source>
        <dbReference type="PROSITE-ProRule" id="PRU00339"/>
    </source>
</evidence>
<dbReference type="SMART" id="SM00028">
    <property type="entry name" value="TPR"/>
    <property type="match status" value="9"/>
</dbReference>
<dbReference type="EMBL" id="CAJNOQ010000074">
    <property type="protein sequence ID" value="CAF0751782.1"/>
    <property type="molecule type" value="Genomic_DNA"/>
</dbReference>
<dbReference type="Gene3D" id="1.25.40.10">
    <property type="entry name" value="Tetratricopeptide repeat domain"/>
    <property type="match status" value="2"/>
</dbReference>
<keyword evidence="3" id="KW-0677">Repeat</keyword>
<evidence type="ECO:0000313" key="13">
    <source>
        <dbReference type="EMBL" id="CAF0733456.1"/>
    </source>
</evidence>
<keyword evidence="4" id="KW-1000">Mitochondrion outer membrane</keyword>
<accession>A0A813PEN4</accession>
<dbReference type="PANTHER" id="PTHR46208:SF1">
    <property type="entry name" value="MITOCHONDRIAL IMPORT RECEPTOR SUBUNIT TOM70"/>
    <property type="match status" value="1"/>
</dbReference>
<dbReference type="Proteomes" id="UP000682733">
    <property type="component" value="Unassembled WGS sequence"/>
</dbReference>
<dbReference type="SUPFAM" id="SSF48452">
    <property type="entry name" value="TPR-like"/>
    <property type="match status" value="2"/>
</dbReference>
<dbReference type="PROSITE" id="PS50005">
    <property type="entry name" value="TPR"/>
    <property type="match status" value="2"/>
</dbReference>
<evidence type="ECO:0000256" key="9">
    <source>
        <dbReference type="ARBA" id="ARBA00038030"/>
    </source>
</evidence>
<evidence type="ECO:0000313" key="17">
    <source>
        <dbReference type="Proteomes" id="UP000663829"/>
    </source>
</evidence>
<evidence type="ECO:0000256" key="4">
    <source>
        <dbReference type="ARBA" id="ARBA00022787"/>
    </source>
</evidence>
<gene>
    <name evidence="14" type="ORF">GPM918_LOCUS876</name>
    <name evidence="13" type="ORF">OVA965_LOCUS973</name>
    <name evidence="16" type="ORF">SRO942_LOCUS876</name>
    <name evidence="15" type="ORF">TMI583_LOCUS974</name>
</gene>
<dbReference type="GO" id="GO:0005741">
    <property type="term" value="C:mitochondrial outer membrane"/>
    <property type="evidence" value="ECO:0007669"/>
    <property type="project" value="UniProtKB-SubCell"/>
</dbReference>
<dbReference type="OrthoDB" id="66418at2759"/>
<evidence type="ECO:0000256" key="12">
    <source>
        <dbReference type="SAM" id="Phobius"/>
    </source>
</evidence>
<evidence type="ECO:0000313" key="14">
    <source>
        <dbReference type="EMBL" id="CAF0751782.1"/>
    </source>
</evidence>
<feature type="repeat" description="TPR" evidence="10">
    <location>
        <begin position="364"/>
        <end position="397"/>
    </location>
</feature>
<evidence type="ECO:0000256" key="11">
    <source>
        <dbReference type="SAM" id="MobiDB-lite"/>
    </source>
</evidence>
<organism evidence="14 17">
    <name type="scientific">Didymodactylos carnosus</name>
    <dbReference type="NCBI Taxonomy" id="1234261"/>
    <lineage>
        <taxon>Eukaryota</taxon>
        <taxon>Metazoa</taxon>
        <taxon>Spiralia</taxon>
        <taxon>Gnathifera</taxon>
        <taxon>Rotifera</taxon>
        <taxon>Eurotatoria</taxon>
        <taxon>Bdelloidea</taxon>
        <taxon>Philodinida</taxon>
        <taxon>Philodinidae</taxon>
        <taxon>Didymodactylos</taxon>
    </lineage>
</organism>
<evidence type="ECO:0008006" key="18">
    <source>
        <dbReference type="Google" id="ProtNLM"/>
    </source>
</evidence>
<feature type="compositionally biased region" description="Low complexity" evidence="11">
    <location>
        <begin position="57"/>
        <end position="67"/>
    </location>
</feature>
<keyword evidence="8 12" id="KW-0472">Membrane</keyword>
<dbReference type="Pfam" id="PF00515">
    <property type="entry name" value="TPR_1"/>
    <property type="match status" value="1"/>
</dbReference>
<dbReference type="Proteomes" id="UP000677228">
    <property type="component" value="Unassembled WGS sequence"/>
</dbReference>
<name>A0A813PEN4_9BILA</name>
<evidence type="ECO:0000313" key="16">
    <source>
        <dbReference type="EMBL" id="CAF3531481.1"/>
    </source>
</evidence>
<dbReference type="PANTHER" id="PTHR46208">
    <property type="entry name" value="MITOCHONDRIAL IMPORT RECEPTOR SUBUNIT TOM70"/>
    <property type="match status" value="1"/>
</dbReference>
<dbReference type="GO" id="GO:0045039">
    <property type="term" value="P:protein insertion into mitochondrial inner membrane"/>
    <property type="evidence" value="ECO:0007669"/>
    <property type="project" value="TreeGrafter"/>
</dbReference>
<dbReference type="InterPro" id="IPR011990">
    <property type="entry name" value="TPR-like_helical_dom_sf"/>
</dbReference>
<dbReference type="EMBL" id="CAJOBC010000074">
    <property type="protein sequence ID" value="CAF3531481.1"/>
    <property type="molecule type" value="Genomic_DNA"/>
</dbReference>
<dbReference type="InterPro" id="IPR019734">
    <property type="entry name" value="TPR_rpt"/>
</dbReference>
<dbReference type="Proteomes" id="UP000681722">
    <property type="component" value="Unassembled WGS sequence"/>
</dbReference>
<reference evidence="14" key="1">
    <citation type="submission" date="2021-02" db="EMBL/GenBank/DDBJ databases">
        <authorList>
            <person name="Nowell W R."/>
        </authorList>
    </citation>
    <scope>NUCLEOTIDE SEQUENCE</scope>
</reference>
<evidence type="ECO:0000256" key="7">
    <source>
        <dbReference type="ARBA" id="ARBA00023128"/>
    </source>
</evidence>
<keyword evidence="2 12" id="KW-0812">Transmembrane</keyword>
<feature type="transmembrane region" description="Helical" evidence="12">
    <location>
        <begin position="21"/>
        <end position="39"/>
    </location>
</feature>
<proteinExistence type="inferred from homology"/>
<dbReference type="Proteomes" id="UP000663829">
    <property type="component" value="Unassembled WGS sequence"/>
</dbReference>
<evidence type="ECO:0000256" key="3">
    <source>
        <dbReference type="ARBA" id="ARBA00022737"/>
    </source>
</evidence>